<protein>
    <submittedName>
        <fullName evidence="2">Uncharacterized protein</fullName>
    </submittedName>
</protein>
<evidence type="ECO:0000313" key="2">
    <source>
        <dbReference type="EMBL" id="KAJ8876268.1"/>
    </source>
</evidence>
<dbReference type="Proteomes" id="UP001159363">
    <property type="component" value="Chromosome 8"/>
</dbReference>
<evidence type="ECO:0000313" key="3">
    <source>
        <dbReference type="Proteomes" id="UP001159363"/>
    </source>
</evidence>
<gene>
    <name evidence="2" type="ORF">PR048_024178</name>
</gene>
<proteinExistence type="predicted"/>
<evidence type="ECO:0000256" key="1">
    <source>
        <dbReference type="SAM" id="MobiDB-lite"/>
    </source>
</evidence>
<sequence>MKKRREPVKIGLRKCLVHSASGKYGGYSMSHTVEWDTSIWPTAARCTRLIVLAVLEFNVGTRRLVVRSQRDLSTSSIAYDLNTCKVLVTWWRRVSRPVPPKSLVVKYRRLTFLAVLDMAVSIHQVKQLQQLHALTSLHHTSPHLTSPHHTTPHHTTPHLTSPHSPSEYFETLLCEYYSPVTGSDDASEALMNLYFQDIPLPSCKLKSQLSLEHCTKGTTFACTHHVCGLLPGRPDGEGVDEPHPLRLLEWHEYVTSSVMTAGVYTPELRRHVHIVELDVVEVTVVVALRPETTTVSPLSPGEICPALCPGPAVAERLDFSPPANANRVRKSGSDPAGSLPDFRTWESCRTMPLVGGFSSGISRFLRHYSILISIAHVGSQDLSSLTFPLPGVYSRNDDLDEEEGEKPLDNDQCCVQDPLLRLELSHDIMGSVHGNLHMGGEIPHEQGSYTCAGKLHMSREFTHEQGIYTWAGKSHMSREVPHEQRSYA</sequence>
<accession>A0ABQ9GW62</accession>
<comment type="caution">
    <text evidence="2">The sequence shown here is derived from an EMBL/GenBank/DDBJ whole genome shotgun (WGS) entry which is preliminary data.</text>
</comment>
<organism evidence="2 3">
    <name type="scientific">Dryococelus australis</name>
    <dbReference type="NCBI Taxonomy" id="614101"/>
    <lineage>
        <taxon>Eukaryota</taxon>
        <taxon>Metazoa</taxon>
        <taxon>Ecdysozoa</taxon>
        <taxon>Arthropoda</taxon>
        <taxon>Hexapoda</taxon>
        <taxon>Insecta</taxon>
        <taxon>Pterygota</taxon>
        <taxon>Neoptera</taxon>
        <taxon>Polyneoptera</taxon>
        <taxon>Phasmatodea</taxon>
        <taxon>Verophasmatodea</taxon>
        <taxon>Anareolatae</taxon>
        <taxon>Phasmatidae</taxon>
        <taxon>Eurycanthinae</taxon>
        <taxon>Dryococelus</taxon>
    </lineage>
</organism>
<reference evidence="2 3" key="1">
    <citation type="submission" date="2023-02" db="EMBL/GenBank/DDBJ databases">
        <title>LHISI_Scaffold_Assembly.</title>
        <authorList>
            <person name="Stuart O.P."/>
            <person name="Cleave R."/>
            <person name="Magrath M.J.L."/>
            <person name="Mikheyev A.S."/>
        </authorList>
    </citation>
    <scope>NUCLEOTIDE SEQUENCE [LARGE SCALE GENOMIC DNA]</scope>
    <source>
        <strain evidence="2">Daus_M_001</strain>
        <tissue evidence="2">Leg muscle</tissue>
    </source>
</reference>
<name>A0ABQ9GW62_9NEOP</name>
<dbReference type="EMBL" id="JARBHB010000009">
    <property type="protein sequence ID" value="KAJ8876268.1"/>
    <property type="molecule type" value="Genomic_DNA"/>
</dbReference>
<keyword evidence="3" id="KW-1185">Reference proteome</keyword>
<feature type="region of interest" description="Disordered" evidence="1">
    <location>
        <begin position="141"/>
        <end position="161"/>
    </location>
</feature>